<dbReference type="RefSeq" id="XP_023692467.1">
    <property type="nucleotide sequence ID" value="XM_023836699.2"/>
</dbReference>
<dbReference type="GO" id="GO:0036297">
    <property type="term" value="P:interstrand cross-link repair"/>
    <property type="evidence" value="ECO:0007669"/>
    <property type="project" value="InterPro"/>
</dbReference>
<evidence type="ECO:0000313" key="2">
    <source>
        <dbReference type="Proteomes" id="UP000261540"/>
    </source>
</evidence>
<dbReference type="OrthoDB" id="6355951at2759"/>
<dbReference type="SMART" id="SM00028">
    <property type="entry name" value="TPR"/>
    <property type="match status" value="3"/>
</dbReference>
<sequence length="629" mass="70505">MSPSDCLVIWTEQNNDIVKKWKCAERKHKANGQDVRCQYYNELCSLLHIIQGALCDAASLELELTVLYNTLLFSLSLSKFCEAGNLLTQGIIRVLEAFGCQPPSSDLLVLWREFLEKFQSPRLLPSAHALLCVQWTLWLSTQQLDSIQKLLLPDSQDGIMSLPPEIENVQVSPERNPPLLLIMPPRALKELAHICTVVTQGVGKMKEGKDSEAVQILQDASMLPSPTSLLAEIHMRTGICLARLGRPQSSLQCYRRALEMGASSRTVLYQCSLLHRQLENCPAEIEMLRLLCTAAHSPVSCDPSSTWVPLLTPDTLLGDPACDSVFAMPSLLEMQHTLAHRCLHCGRFSEAAENYLDLLATLQCDLKQLVNTDVNSRLPRVPDIYLEAAVTLLKAERYWDSIAICEEVIMKTAELIPDRLVLEMPLRDELDDGSLVPFSPEMRGLFAKSGKAEERLNYVLWAGTAFLIEGQAYGWLKESKGEITALTRSINLLVKVRLKNEEWQHRDPGDNAASKVAALRKLKALALASRGVGFMDRKQEGAALQDFQLSLQASPGTEVVELWLTRVLWNMGREEEATTFWKSTRRTSQVPELVPNCSRNAAVFLHLQSYLQEKMPADSESLKKMKLSR</sequence>
<name>A0A3B3SXB5_9TELE</name>
<dbReference type="InterPro" id="IPR039684">
    <property type="entry name" value="FANCG"/>
</dbReference>
<dbReference type="STRING" id="1676925.ENSPKIP00000035397"/>
<protein>
    <submittedName>
        <fullName evidence="1">FA complementation group G</fullName>
    </submittedName>
</protein>
<dbReference type="InterPro" id="IPR011990">
    <property type="entry name" value="TPR-like_helical_dom_sf"/>
</dbReference>
<dbReference type="RefSeq" id="XP_023692471.1">
    <property type="nucleotide sequence ID" value="XM_023836703.2"/>
</dbReference>
<accession>A0A3B3SXB5</accession>
<dbReference type="AlphaFoldDB" id="A0A3B3SXB5"/>
<dbReference type="KEGG" id="pki:111856598"/>
<dbReference type="RefSeq" id="XP_023692468.1">
    <property type="nucleotide sequence ID" value="XM_023836700.2"/>
</dbReference>
<reference evidence="1" key="2">
    <citation type="submission" date="2025-09" db="UniProtKB">
        <authorList>
            <consortium name="Ensembl"/>
        </authorList>
    </citation>
    <scope>IDENTIFICATION</scope>
</reference>
<dbReference type="InterPro" id="IPR019734">
    <property type="entry name" value="TPR_rpt"/>
</dbReference>
<dbReference type="GeneID" id="111856598"/>
<dbReference type="SUPFAM" id="SSF48452">
    <property type="entry name" value="TPR-like"/>
    <property type="match status" value="2"/>
</dbReference>
<dbReference type="RefSeq" id="XP_023692469.1">
    <property type="nucleotide sequence ID" value="XM_023836701.2"/>
</dbReference>
<dbReference type="PANTHER" id="PTHR15254:SF2">
    <property type="entry name" value="FANCONI ANEMIA GROUP G PROTEIN"/>
    <property type="match status" value="1"/>
</dbReference>
<dbReference type="PANTHER" id="PTHR15254">
    <property type="entry name" value="FANCONI ANEMIA GROUP G PROTEIN FAMILY MEMBER"/>
    <property type="match status" value="1"/>
</dbReference>
<proteinExistence type="predicted"/>
<dbReference type="Proteomes" id="UP000261540">
    <property type="component" value="Unplaced"/>
</dbReference>
<organism evidence="1 2">
    <name type="scientific">Paramormyrops kingsleyae</name>
    <dbReference type="NCBI Taxonomy" id="1676925"/>
    <lineage>
        <taxon>Eukaryota</taxon>
        <taxon>Metazoa</taxon>
        <taxon>Chordata</taxon>
        <taxon>Craniata</taxon>
        <taxon>Vertebrata</taxon>
        <taxon>Euteleostomi</taxon>
        <taxon>Actinopterygii</taxon>
        <taxon>Neopterygii</taxon>
        <taxon>Teleostei</taxon>
        <taxon>Osteoglossocephala</taxon>
        <taxon>Osteoglossomorpha</taxon>
        <taxon>Osteoglossiformes</taxon>
        <taxon>Mormyridae</taxon>
        <taxon>Paramormyrops</taxon>
    </lineage>
</organism>
<dbReference type="CTD" id="2189"/>
<dbReference type="GO" id="GO:0043240">
    <property type="term" value="C:Fanconi anaemia nuclear complex"/>
    <property type="evidence" value="ECO:0007669"/>
    <property type="project" value="InterPro"/>
</dbReference>
<keyword evidence="2" id="KW-1185">Reference proteome</keyword>
<dbReference type="GeneTree" id="ENSGT00390000007195"/>
<dbReference type="Gene3D" id="1.25.40.10">
    <property type="entry name" value="Tetratricopeptide repeat domain"/>
    <property type="match status" value="2"/>
</dbReference>
<dbReference type="Ensembl" id="ENSPKIT00000016326.1">
    <property type="protein sequence ID" value="ENSPKIP00000035397.1"/>
    <property type="gene ID" value="ENSPKIG00000014371.1"/>
</dbReference>
<dbReference type="RefSeq" id="XP_023692470.1">
    <property type="nucleotide sequence ID" value="XM_023836702.2"/>
</dbReference>
<reference evidence="1" key="1">
    <citation type="submission" date="2025-08" db="UniProtKB">
        <authorList>
            <consortium name="Ensembl"/>
        </authorList>
    </citation>
    <scope>IDENTIFICATION</scope>
</reference>
<evidence type="ECO:0000313" key="1">
    <source>
        <dbReference type="Ensembl" id="ENSPKIP00000035397.1"/>
    </source>
</evidence>